<dbReference type="GO" id="GO:0006508">
    <property type="term" value="P:proteolysis"/>
    <property type="evidence" value="ECO:0007669"/>
    <property type="project" value="UniProtKB-KW"/>
</dbReference>
<feature type="compositionally biased region" description="Basic and acidic residues" evidence="7">
    <location>
        <begin position="923"/>
        <end position="936"/>
    </location>
</feature>
<evidence type="ECO:0000256" key="3">
    <source>
        <dbReference type="ARBA" id="ARBA00022786"/>
    </source>
</evidence>
<dbReference type="InterPro" id="IPR038765">
    <property type="entry name" value="Papain-like_cys_pep_sf"/>
</dbReference>
<feature type="compositionally biased region" description="Polar residues" evidence="7">
    <location>
        <begin position="170"/>
        <end position="182"/>
    </location>
</feature>
<feature type="domain" description="Ubiquitin-like protease family profile" evidence="8">
    <location>
        <begin position="380"/>
        <end position="574"/>
    </location>
</feature>
<evidence type="ECO:0000256" key="5">
    <source>
        <dbReference type="ARBA" id="ARBA00022807"/>
    </source>
</evidence>
<dbReference type="SUPFAM" id="SSF54001">
    <property type="entry name" value="Cysteine proteinases"/>
    <property type="match status" value="1"/>
</dbReference>
<dbReference type="PROSITE" id="PS50600">
    <property type="entry name" value="ULP_PROTEASE"/>
    <property type="match status" value="1"/>
</dbReference>
<sequence>MKSGLDVYDFKEEDELAEAAAAKYLSKFKNPNPSGASNILKHQFLECVAQGSVGPKKEIGCLPCVDVDGNESDLNSIPKKDGSSPCVNGDAIETDDRCNDATSDSLEKGREEFAAKEENPGLDIPRLSISLSHEHNHSPNVGNCETKSSVAELDSRFSCHEAASPQRTQLNFNLSASPSTTEPAADESVYESHPSSPNIAEDVVLDAHTSSDDCGDSEMNEIKIAADYIVYRNNYCPGCLVTFSSNGIKINGFACGDEDIFSFEKEIDDMIRIESQILQRFDTVIMKFQMFSKDDAEVDIHDTSECIEELEILVVEPNWSRRWEEISSLNAKYLALWRVVHDADVAVDGGSEFIHQRPYFPDFDEPFEEIVYPKGDIDAVSISKSDVDLLQPETFINDTIIDFYIKYLKNQIPAEEKHRFHFFNSFFFRKLADMDKDPSSASDGRAAFLRVQKWTRKVDIFGKDYVFIPVNFNLHWSLLIICHPGEVAGMTDEDSKKSLRVPCILHMDSIKGTHAGLKNLVQSYLWEEWKERHKDASEELSAKFLNLWFVSLELPQQENSFDCGLFLLHYLELFLVDAPLNFSPFTIDEFSKFLNTDWFPPAEASLKRTLIQRLISDLLDKRSREASSSAEPESRCQGKVEKQSEPNFVSEKCPSTLSHMNLPNSEAGHGIEITLLEAASLRNSQSLHDPLVLRDLLEPGVSATSLLAQCSSLEQPSYYRLNGAMSQMQDDAETGEQFVYFPGETGFQQMNAMAPEGSSIPYSFRGFGADVSWNTGISVHDGNSSEISSSSSDDSEVGIIEKCTTEADSSLFLKEEADEQRPTSTENMECLTKGAASASRKMVETRAVEDAEDFEGVEDPDKIHLSDDNCNLALSRENPTTPSGEDVGELIATEDKDKMHNFEENGDLLPCGQENPTTSPLEGAKDMDNMHDDNNDNNHPTSCQENPTTSLHQDSTVVGNGPLKNLEKADIVRDDDIGTMDNELSTDLSEQPAKRLRLTPPLETQEACQNICLGQGIEL</sequence>
<feature type="compositionally biased region" description="Basic and acidic residues" evidence="7">
    <location>
        <begin position="632"/>
        <end position="644"/>
    </location>
</feature>
<feature type="region of interest" description="Disordered" evidence="7">
    <location>
        <begin position="170"/>
        <end position="197"/>
    </location>
</feature>
<dbReference type="Proteomes" id="UP001141552">
    <property type="component" value="Unassembled WGS sequence"/>
</dbReference>
<dbReference type="Gene3D" id="1.10.418.20">
    <property type="match status" value="1"/>
</dbReference>
<evidence type="ECO:0000256" key="2">
    <source>
        <dbReference type="ARBA" id="ARBA00022670"/>
    </source>
</evidence>
<dbReference type="OrthoDB" id="442460at2759"/>
<feature type="compositionally biased region" description="Basic and acidic residues" evidence="7">
    <location>
        <begin position="94"/>
        <end position="105"/>
    </location>
</feature>
<feature type="region of interest" description="Disordered" evidence="7">
    <location>
        <begin position="905"/>
        <end position="954"/>
    </location>
</feature>
<comment type="function">
    <text evidence="6">Protease that catalyzes two essential functions in the SUMO pathway: processing of full-length SUMOs to their mature forms and deconjugation of SUMO from targeted proteins.</text>
</comment>
<evidence type="ECO:0000256" key="1">
    <source>
        <dbReference type="ARBA" id="ARBA00005234"/>
    </source>
</evidence>
<dbReference type="Gene3D" id="3.30.310.130">
    <property type="entry name" value="Ubiquitin-related"/>
    <property type="match status" value="1"/>
</dbReference>
<comment type="similarity">
    <text evidence="1">Belongs to the peptidase C48 family.</text>
</comment>
<dbReference type="InterPro" id="IPR003653">
    <property type="entry name" value="Peptidase_C48_C"/>
</dbReference>
<evidence type="ECO:0000313" key="10">
    <source>
        <dbReference type="Proteomes" id="UP001141552"/>
    </source>
</evidence>
<comment type="caution">
    <text evidence="9">The sequence shown here is derived from an EMBL/GenBank/DDBJ whole genome shotgun (WGS) entry which is preliminary data.</text>
</comment>
<keyword evidence="3" id="KW-0833">Ubl conjugation pathway</keyword>
<feature type="region of interest" description="Disordered" evidence="7">
    <location>
        <begin position="625"/>
        <end position="648"/>
    </location>
</feature>
<proteinExistence type="inferred from homology"/>
<gene>
    <name evidence="9" type="ORF">Tsubulata_001914</name>
</gene>
<protein>
    <recommendedName>
        <fullName evidence="8">Ubiquitin-like protease family profile domain-containing protein</fullName>
    </recommendedName>
</protein>
<accession>A0A9Q0FJU2</accession>
<dbReference type="PANTHER" id="PTHR47764">
    <property type="entry name" value="UBIQUITIN-LIKE-SPECIFIC PROTEASE 2B-RELATED"/>
    <property type="match status" value="1"/>
</dbReference>
<evidence type="ECO:0000256" key="4">
    <source>
        <dbReference type="ARBA" id="ARBA00022801"/>
    </source>
</evidence>
<evidence type="ECO:0000259" key="8">
    <source>
        <dbReference type="PROSITE" id="PS50600"/>
    </source>
</evidence>
<dbReference type="PANTHER" id="PTHR47764:SF2">
    <property type="entry name" value="UBIQUITIN-LIKE PROTEASE FAMILY PROFILE DOMAIN-CONTAINING PROTEIN"/>
    <property type="match status" value="1"/>
</dbReference>
<keyword evidence="2" id="KW-0645">Protease</keyword>
<evidence type="ECO:0000313" key="9">
    <source>
        <dbReference type="EMBL" id="KAJ4832833.1"/>
    </source>
</evidence>
<dbReference type="AlphaFoldDB" id="A0A9Q0FJU2"/>
<organism evidence="9 10">
    <name type="scientific">Turnera subulata</name>
    <dbReference type="NCBI Taxonomy" id="218843"/>
    <lineage>
        <taxon>Eukaryota</taxon>
        <taxon>Viridiplantae</taxon>
        <taxon>Streptophyta</taxon>
        <taxon>Embryophyta</taxon>
        <taxon>Tracheophyta</taxon>
        <taxon>Spermatophyta</taxon>
        <taxon>Magnoliopsida</taxon>
        <taxon>eudicotyledons</taxon>
        <taxon>Gunneridae</taxon>
        <taxon>Pentapetalae</taxon>
        <taxon>rosids</taxon>
        <taxon>fabids</taxon>
        <taxon>Malpighiales</taxon>
        <taxon>Passifloraceae</taxon>
        <taxon>Turnera</taxon>
    </lineage>
</organism>
<name>A0A9Q0FJU2_9ROSI</name>
<keyword evidence="10" id="KW-1185">Reference proteome</keyword>
<feature type="region of interest" description="Disordered" evidence="7">
    <location>
        <begin position="75"/>
        <end position="105"/>
    </location>
</feature>
<reference evidence="9" key="2">
    <citation type="journal article" date="2023" name="Plants (Basel)">
        <title>Annotation of the Turnera subulata (Passifloraceae) Draft Genome Reveals the S-Locus Evolved after the Divergence of Turneroideae from Passifloroideae in a Stepwise Manner.</title>
        <authorList>
            <person name="Henning P.M."/>
            <person name="Roalson E.H."/>
            <person name="Mir W."/>
            <person name="McCubbin A.G."/>
            <person name="Shore J.S."/>
        </authorList>
    </citation>
    <scope>NUCLEOTIDE SEQUENCE</scope>
    <source>
        <strain evidence="9">F60SS</strain>
    </source>
</reference>
<dbReference type="FunFam" id="3.30.310.130:FF:000006">
    <property type="entry name" value="Probable ubiquitin-like-specific protease 2B"/>
    <property type="match status" value="1"/>
</dbReference>
<feature type="compositionally biased region" description="Polar residues" evidence="7">
    <location>
        <begin position="940"/>
        <end position="954"/>
    </location>
</feature>
<dbReference type="GO" id="GO:0008234">
    <property type="term" value="F:cysteine-type peptidase activity"/>
    <property type="evidence" value="ECO:0007669"/>
    <property type="project" value="UniProtKB-KW"/>
</dbReference>
<reference evidence="9" key="1">
    <citation type="submission" date="2022-02" db="EMBL/GenBank/DDBJ databases">
        <authorList>
            <person name="Henning P.M."/>
            <person name="McCubbin A.G."/>
            <person name="Shore J.S."/>
        </authorList>
    </citation>
    <scope>NUCLEOTIDE SEQUENCE</scope>
    <source>
        <strain evidence="9">F60SS</strain>
        <tissue evidence="9">Leaves</tissue>
    </source>
</reference>
<evidence type="ECO:0000256" key="6">
    <source>
        <dbReference type="ARBA" id="ARBA00057729"/>
    </source>
</evidence>
<dbReference type="EMBL" id="JAKUCV010005064">
    <property type="protein sequence ID" value="KAJ4832833.1"/>
    <property type="molecule type" value="Genomic_DNA"/>
</dbReference>
<dbReference type="Pfam" id="PF25352">
    <property type="entry name" value="PH_ULP"/>
    <property type="match status" value="1"/>
</dbReference>
<dbReference type="InterPro" id="IPR057375">
    <property type="entry name" value="ULP2A/B_PH"/>
</dbReference>
<dbReference type="Pfam" id="PF02902">
    <property type="entry name" value="Peptidase_C48"/>
    <property type="match status" value="1"/>
</dbReference>
<evidence type="ECO:0000256" key="7">
    <source>
        <dbReference type="SAM" id="MobiDB-lite"/>
    </source>
</evidence>
<keyword evidence="5" id="KW-0788">Thiol protease</keyword>
<keyword evidence="4" id="KW-0378">Hydrolase</keyword>